<feature type="region of interest" description="Disordered" evidence="1">
    <location>
        <begin position="78"/>
        <end position="398"/>
    </location>
</feature>
<dbReference type="AlphaFoldDB" id="A0A4R2NKP6"/>
<name>A0A4R2NKP6_9BACL</name>
<feature type="compositionally biased region" description="Basic and acidic residues" evidence="1">
    <location>
        <begin position="162"/>
        <end position="186"/>
    </location>
</feature>
<dbReference type="OrthoDB" id="2620164at2"/>
<dbReference type="Proteomes" id="UP000295416">
    <property type="component" value="Unassembled WGS sequence"/>
</dbReference>
<organism evidence="2 3">
    <name type="scientific">Scopulibacillus darangshiensis</name>
    <dbReference type="NCBI Taxonomy" id="442528"/>
    <lineage>
        <taxon>Bacteria</taxon>
        <taxon>Bacillati</taxon>
        <taxon>Bacillota</taxon>
        <taxon>Bacilli</taxon>
        <taxon>Bacillales</taxon>
        <taxon>Sporolactobacillaceae</taxon>
        <taxon>Scopulibacillus</taxon>
    </lineage>
</organism>
<proteinExistence type="predicted"/>
<feature type="compositionally biased region" description="Basic and acidic residues" evidence="1">
    <location>
        <begin position="358"/>
        <end position="375"/>
    </location>
</feature>
<evidence type="ECO:0000313" key="3">
    <source>
        <dbReference type="Proteomes" id="UP000295416"/>
    </source>
</evidence>
<comment type="caution">
    <text evidence="2">The sequence shown here is derived from an EMBL/GenBank/DDBJ whole genome shotgun (WGS) entry which is preliminary data.</text>
</comment>
<sequence length="398" mass="44755">MEDQQQLKELKDKLDHLDKMMKAMKGQGMSYYVNIEHADIHGPVVDQLDYNFDNVDVKEVSGALNLGNNFGVRVSGVKKKKAGGHNKPQDASSQGEPSHSSTDREEKSSPQKKQHSPSGHPQSQQTQNRGKSPSSGQEAAKHTTLQARPPVSKNPAQPGQTSHKDGLTKPSGEMRDKENEKKKEVHSQVQTKANPKSVANKRKERAIGDNKKVNTPNLTSEKSETKKEKKMSLPAHSDPNRHSAPPKVSFQRRFPNQAEEKDTEKRPVRTEKSSLRTKEVPNMARENEQEPPPADHHSKEGAIKKGFEKFAQRLKLSKNASESDTYSKNDETDSYHTTEKEEKTITRKDEENNPQLIENDKLPADPKNSIKEEGQKTSPPKRLSQTKKGFSFKMDHKE</sequence>
<evidence type="ECO:0000313" key="2">
    <source>
        <dbReference type="EMBL" id="TCP21952.1"/>
    </source>
</evidence>
<dbReference type="EMBL" id="SLXK01000038">
    <property type="protein sequence ID" value="TCP21952.1"/>
    <property type="molecule type" value="Genomic_DNA"/>
</dbReference>
<accession>A0A4R2NKP6</accession>
<feature type="compositionally biased region" description="Basic and acidic residues" evidence="1">
    <location>
        <begin position="325"/>
        <end position="351"/>
    </location>
</feature>
<feature type="compositionally biased region" description="Low complexity" evidence="1">
    <location>
        <begin position="116"/>
        <end position="127"/>
    </location>
</feature>
<feature type="compositionally biased region" description="Polar residues" evidence="1">
    <location>
        <begin position="89"/>
        <end position="100"/>
    </location>
</feature>
<feature type="compositionally biased region" description="Basic and acidic residues" evidence="1">
    <location>
        <begin position="258"/>
        <end position="311"/>
    </location>
</feature>
<feature type="compositionally biased region" description="Basic and acidic residues" evidence="1">
    <location>
        <begin position="221"/>
        <end position="231"/>
    </location>
</feature>
<reference evidence="2 3" key="1">
    <citation type="submission" date="2019-03" db="EMBL/GenBank/DDBJ databases">
        <title>Genomic Encyclopedia of Type Strains, Phase IV (KMG-IV): sequencing the most valuable type-strain genomes for metagenomic binning, comparative biology and taxonomic classification.</title>
        <authorList>
            <person name="Goeker M."/>
        </authorList>
    </citation>
    <scope>NUCLEOTIDE SEQUENCE [LARGE SCALE GENOMIC DNA]</scope>
    <source>
        <strain evidence="2 3">DSM 19377</strain>
    </source>
</reference>
<evidence type="ECO:0000256" key="1">
    <source>
        <dbReference type="SAM" id="MobiDB-lite"/>
    </source>
</evidence>
<protein>
    <submittedName>
        <fullName evidence="2">Uncharacterized protein</fullName>
    </submittedName>
</protein>
<dbReference type="RefSeq" id="WP_132747648.1">
    <property type="nucleotide sequence ID" value="NZ_SLXK01000038.1"/>
</dbReference>
<feature type="compositionally biased region" description="Polar residues" evidence="1">
    <location>
        <begin position="128"/>
        <end position="137"/>
    </location>
</feature>
<keyword evidence="3" id="KW-1185">Reference proteome</keyword>
<gene>
    <name evidence="2" type="ORF">EV207_13839</name>
</gene>